<dbReference type="GO" id="GO:0005524">
    <property type="term" value="F:ATP binding"/>
    <property type="evidence" value="ECO:0007669"/>
    <property type="project" value="UniProtKB-UniRule"/>
</dbReference>
<gene>
    <name evidence="11" type="ORF">FHX50_001828</name>
</gene>
<dbReference type="InterPro" id="IPR044492">
    <property type="entry name" value="P_typ_ATPase_HD_dom"/>
</dbReference>
<dbReference type="GO" id="GO:0016887">
    <property type="term" value="F:ATP hydrolysis activity"/>
    <property type="evidence" value="ECO:0007669"/>
    <property type="project" value="InterPro"/>
</dbReference>
<dbReference type="Pfam" id="PF00122">
    <property type="entry name" value="E1-E2_ATPase"/>
    <property type="match status" value="1"/>
</dbReference>
<evidence type="ECO:0000256" key="5">
    <source>
        <dbReference type="ARBA" id="ARBA00022967"/>
    </source>
</evidence>
<evidence type="ECO:0000256" key="6">
    <source>
        <dbReference type="ARBA" id="ARBA00022989"/>
    </source>
</evidence>
<evidence type="ECO:0000256" key="2">
    <source>
        <dbReference type="ARBA" id="ARBA00006024"/>
    </source>
</evidence>
<dbReference type="InterPro" id="IPR023299">
    <property type="entry name" value="ATPase_P-typ_cyto_dom_N"/>
</dbReference>
<dbReference type="Gene3D" id="2.70.150.10">
    <property type="entry name" value="Calcium-transporting ATPase, cytoplasmic transduction domain A"/>
    <property type="match status" value="1"/>
</dbReference>
<evidence type="ECO:0000256" key="1">
    <source>
        <dbReference type="ARBA" id="ARBA00004651"/>
    </source>
</evidence>
<proteinExistence type="inferred from homology"/>
<dbReference type="SUPFAM" id="SSF56784">
    <property type="entry name" value="HAD-like"/>
    <property type="match status" value="1"/>
</dbReference>
<evidence type="ECO:0000313" key="12">
    <source>
        <dbReference type="Proteomes" id="UP000568050"/>
    </source>
</evidence>
<feature type="compositionally biased region" description="Basic and acidic residues" evidence="9">
    <location>
        <begin position="607"/>
        <end position="619"/>
    </location>
</feature>
<keyword evidence="8" id="KW-0547">Nucleotide-binding</keyword>
<feature type="transmembrane region" description="Helical" evidence="8">
    <location>
        <begin position="234"/>
        <end position="253"/>
    </location>
</feature>
<dbReference type="SFLD" id="SFLDS00003">
    <property type="entry name" value="Haloacid_Dehalogenase"/>
    <property type="match status" value="1"/>
</dbReference>
<reference evidence="11 12" key="1">
    <citation type="submission" date="2020-08" db="EMBL/GenBank/DDBJ databases">
        <title>Sequencing the genomes of 1000 actinobacteria strains.</title>
        <authorList>
            <person name="Klenk H.-P."/>
        </authorList>
    </citation>
    <scope>NUCLEOTIDE SEQUENCE [LARGE SCALE GENOMIC DNA]</scope>
    <source>
        <strain evidence="11 12">DSM 23040</strain>
    </source>
</reference>
<keyword evidence="8" id="KW-1003">Cell membrane</keyword>
<dbReference type="GO" id="GO:0005886">
    <property type="term" value="C:plasma membrane"/>
    <property type="evidence" value="ECO:0007669"/>
    <property type="project" value="UniProtKB-SubCell"/>
</dbReference>
<dbReference type="InterPro" id="IPR023298">
    <property type="entry name" value="ATPase_P-typ_TM_dom_sf"/>
</dbReference>
<dbReference type="GO" id="GO:0046872">
    <property type="term" value="F:metal ion binding"/>
    <property type="evidence" value="ECO:0007669"/>
    <property type="project" value="UniProtKB-KW"/>
</dbReference>
<dbReference type="InterPro" id="IPR018303">
    <property type="entry name" value="ATPase_P-typ_P_site"/>
</dbReference>
<dbReference type="InterPro" id="IPR027256">
    <property type="entry name" value="P-typ_ATPase_IB"/>
</dbReference>
<dbReference type="SUPFAM" id="SSF81665">
    <property type="entry name" value="Calcium ATPase, transmembrane domain M"/>
    <property type="match status" value="1"/>
</dbReference>
<dbReference type="Gene3D" id="3.40.50.1000">
    <property type="entry name" value="HAD superfamily/HAD-like"/>
    <property type="match status" value="1"/>
</dbReference>
<evidence type="ECO:0000256" key="9">
    <source>
        <dbReference type="SAM" id="MobiDB-lite"/>
    </source>
</evidence>
<keyword evidence="12" id="KW-1185">Reference proteome</keyword>
<dbReference type="InterPro" id="IPR001757">
    <property type="entry name" value="P_typ_ATPase"/>
</dbReference>
<dbReference type="RefSeq" id="WP_221187305.1">
    <property type="nucleotide sequence ID" value="NZ_CBCSFZ010000011.1"/>
</dbReference>
<keyword evidence="7 8" id="KW-0472">Membrane</keyword>
<dbReference type="FunFam" id="2.70.150.10:FF:000002">
    <property type="entry name" value="Copper-transporting ATPase 1, putative"/>
    <property type="match status" value="1"/>
</dbReference>
<dbReference type="PANTHER" id="PTHR48085:SF5">
    <property type="entry name" value="CADMIUM_ZINC-TRANSPORTING ATPASE HMA4-RELATED"/>
    <property type="match status" value="1"/>
</dbReference>
<accession>A0A839QZZ0</accession>
<dbReference type="SFLD" id="SFLDF00027">
    <property type="entry name" value="p-type_atpase"/>
    <property type="match status" value="1"/>
</dbReference>
<keyword evidence="3 8" id="KW-0812">Transmembrane</keyword>
<feature type="domain" description="P-type ATPase A" evidence="10">
    <location>
        <begin position="118"/>
        <end position="218"/>
    </location>
</feature>
<dbReference type="Pfam" id="PF00702">
    <property type="entry name" value="Hydrolase"/>
    <property type="match status" value="1"/>
</dbReference>
<dbReference type="Gene3D" id="3.40.1110.10">
    <property type="entry name" value="Calcium-transporting ATPase, cytoplasmic domain N"/>
    <property type="match status" value="1"/>
</dbReference>
<feature type="transmembrane region" description="Helical" evidence="8">
    <location>
        <begin position="553"/>
        <end position="575"/>
    </location>
</feature>
<comment type="subcellular location">
    <subcellularLocation>
        <location evidence="1">Cell membrane</location>
        <topology evidence="1">Multi-pass membrane protein</topology>
    </subcellularLocation>
</comment>
<comment type="caution">
    <text evidence="11">The sequence shown here is derived from an EMBL/GenBank/DDBJ whole genome shotgun (WGS) entry which is preliminary data.</text>
</comment>
<protein>
    <submittedName>
        <fullName evidence="11">Heavy metal translocating P-type ATPase</fullName>
    </submittedName>
</protein>
<dbReference type="NCBIfam" id="TIGR01525">
    <property type="entry name" value="ATPase-IB_hvy"/>
    <property type="match status" value="1"/>
</dbReference>
<dbReference type="InterPro" id="IPR059000">
    <property type="entry name" value="ATPase_P-type_domA"/>
</dbReference>
<feature type="transmembrane region" description="Helical" evidence="8">
    <location>
        <begin position="20"/>
        <end position="53"/>
    </location>
</feature>
<keyword evidence="6 8" id="KW-1133">Transmembrane helix</keyword>
<dbReference type="Proteomes" id="UP000568050">
    <property type="component" value="Unassembled WGS sequence"/>
</dbReference>
<name>A0A839QZZ0_9MICO</name>
<evidence type="ECO:0000259" key="10">
    <source>
        <dbReference type="Pfam" id="PF00122"/>
    </source>
</evidence>
<evidence type="ECO:0000256" key="7">
    <source>
        <dbReference type="ARBA" id="ARBA00023136"/>
    </source>
</evidence>
<dbReference type="SFLD" id="SFLDG00002">
    <property type="entry name" value="C1.7:_P-type_atpase_like"/>
    <property type="match status" value="1"/>
</dbReference>
<dbReference type="PRINTS" id="PR00941">
    <property type="entry name" value="CDATPASE"/>
</dbReference>
<dbReference type="InterPro" id="IPR023214">
    <property type="entry name" value="HAD_sf"/>
</dbReference>
<dbReference type="PANTHER" id="PTHR48085">
    <property type="entry name" value="CADMIUM/ZINC-TRANSPORTING ATPASE HMA2-RELATED"/>
    <property type="match status" value="1"/>
</dbReference>
<dbReference type="InterPro" id="IPR036412">
    <property type="entry name" value="HAD-like_sf"/>
</dbReference>
<dbReference type="AlphaFoldDB" id="A0A839QZZ0"/>
<organism evidence="11 12">
    <name type="scientific">Helcobacillus massiliensis</name>
    <dbReference type="NCBI Taxonomy" id="521392"/>
    <lineage>
        <taxon>Bacteria</taxon>
        <taxon>Bacillati</taxon>
        <taxon>Actinomycetota</taxon>
        <taxon>Actinomycetes</taxon>
        <taxon>Micrococcales</taxon>
        <taxon>Dermabacteraceae</taxon>
        <taxon>Helcobacillus</taxon>
    </lineage>
</organism>
<comment type="similarity">
    <text evidence="2 8">Belongs to the cation transport ATPase (P-type) (TC 3.A.3) family. Type IB subfamily.</text>
</comment>
<feature type="transmembrane region" description="Helical" evidence="8">
    <location>
        <begin position="73"/>
        <end position="97"/>
    </location>
</feature>
<feature type="transmembrane region" description="Helical" evidence="8">
    <location>
        <begin position="259"/>
        <end position="284"/>
    </location>
</feature>
<dbReference type="NCBIfam" id="TIGR01512">
    <property type="entry name" value="ATPase-IB2_Cd"/>
    <property type="match status" value="1"/>
</dbReference>
<dbReference type="InterPro" id="IPR008250">
    <property type="entry name" value="ATPase_P-typ_transduc_dom_A_sf"/>
</dbReference>
<keyword evidence="4 8" id="KW-0479">Metal-binding</keyword>
<dbReference type="EMBL" id="JACHWP010000006">
    <property type="protein sequence ID" value="MBB3023531.1"/>
    <property type="molecule type" value="Genomic_DNA"/>
</dbReference>
<keyword evidence="5" id="KW-1278">Translocase</keyword>
<dbReference type="GO" id="GO:0019829">
    <property type="term" value="F:ATPase-coupled monoatomic cation transmembrane transporter activity"/>
    <property type="evidence" value="ECO:0007669"/>
    <property type="project" value="InterPro"/>
</dbReference>
<feature type="region of interest" description="Disordered" evidence="9">
    <location>
        <begin position="606"/>
        <end position="661"/>
    </location>
</feature>
<dbReference type="PRINTS" id="PR00119">
    <property type="entry name" value="CATATPASE"/>
</dbReference>
<sequence>MSTTAPTVWQKIDRTDALRVGFVVLCAVLVFAGLRWPAPVAVIGLGVGLWPILTEAWQDIRGRRMSMELSMLIAIVAAAAIGEWTTALVITVFVLAAEILEDLALERGRGALTSLMEFLPDDVQVRRDGHIRTIPLDQLAEGDTVIVTPGERIAVDGVVTAGESTADQASITGESVPVDLVPGSEVFAGSINQVGALEVRAEKVGADSSYGRIVTAVQDAQEQAPPVQRLADRLASYLVYLALGGAVITFLITQDIRSTIAVIIVAGACGVAAGTPLAVLAAIARIARTGAFVKGGAHLEALSEVDVVAFDKTGTLTTGTPRVVGLRPADGVSEKHLLLTAASAEQFSEHPLAAPIVDLARKLGIALMPADDFEYRVGSGIAARINGHEVTVGSRRLIPDAPRVVRDQGEATAVHVAVDGRCIGTVLLADTIRDSAKTMISELTRRGIRTLIITGDTEPTARAVARELGITDVRAELLPHEKLEVIRQEREAGHRLAMIGDGVNDASALAHAHVGVAMGSGTGVAQESADVILISSDLHDLARTVAIAKRARAIVMANFIGTIAVDVIGIVLAGFGLLSPVAAAVIHVGSETVFILNSARLIPGRASKHELKESPKEEGPGSGPDGGAGADADDAARGGSGSGKAFGLLPKRPKRTPGITV</sequence>
<evidence type="ECO:0000256" key="4">
    <source>
        <dbReference type="ARBA" id="ARBA00022723"/>
    </source>
</evidence>
<evidence type="ECO:0000313" key="11">
    <source>
        <dbReference type="EMBL" id="MBB3023531.1"/>
    </source>
</evidence>
<keyword evidence="8" id="KW-0067">ATP-binding</keyword>
<evidence type="ECO:0000256" key="3">
    <source>
        <dbReference type="ARBA" id="ARBA00022692"/>
    </source>
</evidence>
<dbReference type="PROSITE" id="PS01229">
    <property type="entry name" value="COF_2"/>
    <property type="match status" value="1"/>
</dbReference>
<feature type="compositionally biased region" description="Gly residues" evidence="9">
    <location>
        <begin position="620"/>
        <end position="629"/>
    </location>
</feature>
<dbReference type="SUPFAM" id="SSF81653">
    <property type="entry name" value="Calcium ATPase, transduction domain A"/>
    <property type="match status" value="1"/>
</dbReference>
<dbReference type="NCBIfam" id="TIGR01494">
    <property type="entry name" value="ATPase_P-type"/>
    <property type="match status" value="1"/>
</dbReference>
<evidence type="ECO:0000256" key="8">
    <source>
        <dbReference type="RuleBase" id="RU362081"/>
    </source>
</evidence>
<dbReference type="InterPro" id="IPR051014">
    <property type="entry name" value="Cation_Transport_ATPase_IB"/>
</dbReference>
<dbReference type="PROSITE" id="PS00154">
    <property type="entry name" value="ATPASE_E1_E2"/>
    <property type="match status" value="1"/>
</dbReference>